<evidence type="ECO:0000259" key="1">
    <source>
        <dbReference type="Pfam" id="PF14529"/>
    </source>
</evidence>
<feature type="domain" description="Endonuclease/exonuclease/phosphatase" evidence="1">
    <location>
        <begin position="108"/>
        <end position="225"/>
    </location>
</feature>
<dbReference type="InterPro" id="IPR036691">
    <property type="entry name" value="Endo/exonu/phosph_ase_sf"/>
</dbReference>
<keyword evidence="3" id="KW-1185">Reference proteome</keyword>
<protein>
    <recommendedName>
        <fullName evidence="1">Endonuclease/exonuclease/phosphatase domain-containing protein</fullName>
    </recommendedName>
</protein>
<evidence type="ECO:0000313" key="2">
    <source>
        <dbReference type="EMBL" id="CAD7092244.1"/>
    </source>
</evidence>
<accession>A0A7R8Z041</accession>
<sequence length="575" mass="65952">MSKNIKIGQINLQHAKAPSYLLAARMTKLQDFPYIFLVQEPWIRFNRICGIGSVKGARIFYDERSIRPRACVLMSRRLEATMLRQYCSQDLATVIIQYQINDERKNIIVASAYLPYDSLYPPPTQELRDLVAYAESSGLELLIGCDANAQHICWGSSKCNPRGEKLFDFIISAGLMTANVGSAPTFVGPRRSEVIDLTICTSKLLELITHWRVLDEISLSDHQYLEFNLTIAGEQSTVQRRNPRKTDWAKFNELLGNKVQFPRRLRTPLVLEDELKTLNCTLLECYEEACPISRGQSGKTVPWWNRELQKLRKSTRRLLNRACKSNKDEDWLNFRNSQREYKRLVRCSKRDSFRAYCEELEDEREASRLCRVLKRDESAKLDSLRKPDGTFTSSRLDSVQTLLEVHHPGERVREVVGGELTVLATPSTRKCCKGNWNTAKAVVTHEKVRAAILSFEHFKAPGMDDIYPAMLKEGVENLGRPLRNIFRGCLALGYVPSCWRQVKVVFTPKPGKDDYSNPKNFRQISLTSFLLKGLERLVERHIHGNALSHTHLVKTNMLTNVESPGSLLFILWSQR</sequence>
<dbReference type="Proteomes" id="UP000594454">
    <property type="component" value="Chromosome 6"/>
</dbReference>
<dbReference type="GO" id="GO:0061343">
    <property type="term" value="P:cell adhesion involved in heart morphogenesis"/>
    <property type="evidence" value="ECO:0007669"/>
    <property type="project" value="TreeGrafter"/>
</dbReference>
<dbReference type="PANTHER" id="PTHR33395:SF22">
    <property type="entry name" value="REVERSE TRANSCRIPTASE DOMAIN-CONTAINING PROTEIN"/>
    <property type="match status" value="1"/>
</dbReference>
<reference evidence="2 3" key="1">
    <citation type="submission" date="2020-11" db="EMBL/GenBank/DDBJ databases">
        <authorList>
            <person name="Wallbank WR R."/>
            <person name="Pardo Diaz C."/>
            <person name="Kozak K."/>
            <person name="Martin S."/>
            <person name="Jiggins C."/>
            <person name="Moest M."/>
            <person name="Warren A I."/>
            <person name="Generalovic N T."/>
            <person name="Byers J.R.P. K."/>
            <person name="Montejo-Kovacevich G."/>
            <person name="Yen C E."/>
        </authorList>
    </citation>
    <scope>NUCLEOTIDE SEQUENCE [LARGE SCALE GENOMIC DNA]</scope>
</reference>
<dbReference type="Pfam" id="PF14529">
    <property type="entry name" value="Exo_endo_phos_2"/>
    <property type="match status" value="1"/>
</dbReference>
<dbReference type="AlphaFoldDB" id="A0A7R8Z041"/>
<dbReference type="EMBL" id="LR899014">
    <property type="protein sequence ID" value="CAD7092244.1"/>
    <property type="molecule type" value="Genomic_DNA"/>
</dbReference>
<name>A0A7R8Z041_HERIL</name>
<dbReference type="PANTHER" id="PTHR33395">
    <property type="entry name" value="TRANSCRIPTASE, PUTATIVE-RELATED-RELATED"/>
    <property type="match status" value="1"/>
</dbReference>
<dbReference type="CDD" id="cd09077">
    <property type="entry name" value="R1-I-EN"/>
    <property type="match status" value="1"/>
</dbReference>
<dbReference type="Gene3D" id="3.60.10.10">
    <property type="entry name" value="Endonuclease/exonuclease/phosphatase"/>
    <property type="match status" value="1"/>
</dbReference>
<dbReference type="SUPFAM" id="SSF56219">
    <property type="entry name" value="DNase I-like"/>
    <property type="match status" value="1"/>
</dbReference>
<dbReference type="GO" id="GO:0031012">
    <property type="term" value="C:extracellular matrix"/>
    <property type="evidence" value="ECO:0007669"/>
    <property type="project" value="TreeGrafter"/>
</dbReference>
<organism evidence="2 3">
    <name type="scientific">Hermetia illucens</name>
    <name type="common">Black soldier fly</name>
    <dbReference type="NCBI Taxonomy" id="343691"/>
    <lineage>
        <taxon>Eukaryota</taxon>
        <taxon>Metazoa</taxon>
        <taxon>Ecdysozoa</taxon>
        <taxon>Arthropoda</taxon>
        <taxon>Hexapoda</taxon>
        <taxon>Insecta</taxon>
        <taxon>Pterygota</taxon>
        <taxon>Neoptera</taxon>
        <taxon>Endopterygota</taxon>
        <taxon>Diptera</taxon>
        <taxon>Brachycera</taxon>
        <taxon>Stratiomyomorpha</taxon>
        <taxon>Stratiomyidae</taxon>
        <taxon>Hermetiinae</taxon>
        <taxon>Hermetia</taxon>
    </lineage>
</organism>
<dbReference type="GO" id="GO:0003824">
    <property type="term" value="F:catalytic activity"/>
    <property type="evidence" value="ECO:0007669"/>
    <property type="project" value="InterPro"/>
</dbReference>
<evidence type="ECO:0000313" key="3">
    <source>
        <dbReference type="Proteomes" id="UP000594454"/>
    </source>
</evidence>
<dbReference type="InParanoid" id="A0A7R8Z041"/>
<dbReference type="InterPro" id="IPR005135">
    <property type="entry name" value="Endo/exonuclease/phosphatase"/>
</dbReference>
<gene>
    <name evidence="2" type="ORF">HERILL_LOCUS14621</name>
</gene>
<proteinExistence type="predicted"/>
<dbReference type="GO" id="GO:0007508">
    <property type="term" value="P:larval heart development"/>
    <property type="evidence" value="ECO:0007669"/>
    <property type="project" value="TreeGrafter"/>
</dbReference>